<keyword evidence="2" id="KW-0547">Nucleotide-binding</keyword>
<evidence type="ECO:0000256" key="3">
    <source>
        <dbReference type="ARBA" id="ARBA00022840"/>
    </source>
</evidence>
<sequence>MDVCDSTQDVAFALALSGASEGVVVVAEELRLGRGRMGRRWVASRGGLWMSIVLRPESFRNMQLLSLASAVAVAKAIRNLLSVDARVKWPNDVLVNDKKVAGILVEGYAKTSYNFVVLGIGVNVNNDLPPDLQNTATTLKSVVGAEVSRKSLLLKILENIDEVYAKLKQGMASDILNEWRKYSSTLGRMVRVVTRDGVLEGFAEDIEDDGALRIRTREGEAIRVYEGDIIHLRT</sequence>
<name>A0ABD4Z849_9CREN</name>
<dbReference type="CDD" id="cd16442">
    <property type="entry name" value="BPL"/>
    <property type="match status" value="1"/>
</dbReference>
<accession>A0ABD4Z849</accession>
<dbReference type="Pfam" id="PF02237">
    <property type="entry name" value="BPL_C"/>
    <property type="match status" value="1"/>
</dbReference>
<dbReference type="SUPFAM" id="SSF50037">
    <property type="entry name" value="C-terminal domain of transcriptional repressors"/>
    <property type="match status" value="1"/>
</dbReference>
<evidence type="ECO:0000256" key="1">
    <source>
        <dbReference type="ARBA" id="ARBA00022598"/>
    </source>
</evidence>
<evidence type="ECO:0000313" key="6">
    <source>
        <dbReference type="Proteomes" id="UP001529235"/>
    </source>
</evidence>
<keyword evidence="3" id="KW-0067">ATP-binding</keyword>
<dbReference type="InterPro" id="IPR004408">
    <property type="entry name" value="Biotin_CoA_COase_ligase"/>
</dbReference>
<feature type="domain" description="BPL/LPL catalytic" evidence="4">
    <location>
        <begin position="1"/>
        <end position="168"/>
    </location>
</feature>
<dbReference type="InterPro" id="IPR045864">
    <property type="entry name" value="aa-tRNA-synth_II/BPL/LPL"/>
</dbReference>
<keyword evidence="1 5" id="KW-0436">Ligase</keyword>
<dbReference type="Pfam" id="PF03099">
    <property type="entry name" value="BPL_LplA_LipB"/>
    <property type="match status" value="1"/>
</dbReference>
<dbReference type="Gene3D" id="3.30.930.10">
    <property type="entry name" value="Bira Bifunctional Protein, Domain 2"/>
    <property type="match status" value="1"/>
</dbReference>
<dbReference type="Gene3D" id="2.30.30.100">
    <property type="match status" value="1"/>
</dbReference>
<comment type="caution">
    <text evidence="5">The sequence shown here is derived from an EMBL/GenBank/DDBJ whole genome shotgun (WGS) entry which is preliminary data.</text>
</comment>
<evidence type="ECO:0000256" key="2">
    <source>
        <dbReference type="ARBA" id="ARBA00022741"/>
    </source>
</evidence>
<dbReference type="SUPFAM" id="SSF55681">
    <property type="entry name" value="Class II aaRS and biotin synthetases"/>
    <property type="match status" value="1"/>
</dbReference>
<protein>
    <submittedName>
        <fullName evidence="5">Biotin--[acetyl-CoA-carboxylase] ligase</fullName>
        <ecNumber evidence="5">6.3.4.15</ecNumber>
    </submittedName>
</protein>
<dbReference type="PANTHER" id="PTHR12835:SF5">
    <property type="entry name" value="BIOTIN--PROTEIN LIGASE"/>
    <property type="match status" value="1"/>
</dbReference>
<dbReference type="RefSeq" id="WP_285274400.1">
    <property type="nucleotide sequence ID" value="NZ_JASNVW010000008.1"/>
</dbReference>
<dbReference type="GO" id="GO:0005524">
    <property type="term" value="F:ATP binding"/>
    <property type="evidence" value="ECO:0007669"/>
    <property type="project" value="UniProtKB-KW"/>
</dbReference>
<dbReference type="EC" id="6.3.4.15" evidence="5"/>
<reference evidence="5 6" key="1">
    <citation type="submission" date="2023-05" db="EMBL/GenBank/DDBJ databases">
        <title>A new hyperthermophilic archaea 'Ignisphaera cupida' sp. nov. and description of the family 'Ignisphaeraceae' fam. nov.</title>
        <authorList>
            <person name="Podosokorskaya O.A."/>
            <person name="Elcheninov A.G."/>
            <person name="Klukina A."/>
            <person name="Merkel A.Y."/>
        </authorList>
    </citation>
    <scope>NUCLEOTIDE SEQUENCE [LARGE SCALE GENOMIC DNA]</scope>
    <source>
        <strain evidence="5 6">4213-co</strain>
    </source>
</reference>
<dbReference type="EMBL" id="JASNVW010000008">
    <property type="protein sequence ID" value="MDK6029414.1"/>
    <property type="molecule type" value="Genomic_DNA"/>
</dbReference>
<organism evidence="5 6">
    <name type="scientific">Ignisphaera cupida</name>
    <dbReference type="NCBI Taxonomy" id="3050454"/>
    <lineage>
        <taxon>Archaea</taxon>
        <taxon>Thermoproteota</taxon>
        <taxon>Thermoprotei</taxon>
        <taxon>Desulfurococcales</taxon>
        <taxon>Desulfurococcaceae</taxon>
        <taxon>Ignisphaera</taxon>
    </lineage>
</organism>
<dbReference type="NCBIfam" id="TIGR00121">
    <property type="entry name" value="birA_ligase"/>
    <property type="match status" value="1"/>
</dbReference>
<dbReference type="InterPro" id="IPR008988">
    <property type="entry name" value="Transcriptional_repressor_C"/>
</dbReference>
<proteinExistence type="predicted"/>
<keyword evidence="6" id="KW-1185">Reference proteome</keyword>
<dbReference type="PROSITE" id="PS51733">
    <property type="entry name" value="BPL_LPL_CATALYTIC"/>
    <property type="match status" value="1"/>
</dbReference>
<dbReference type="Proteomes" id="UP001529235">
    <property type="component" value="Unassembled WGS sequence"/>
</dbReference>
<evidence type="ECO:0000259" key="4">
    <source>
        <dbReference type="PROSITE" id="PS51733"/>
    </source>
</evidence>
<dbReference type="InterPro" id="IPR004143">
    <property type="entry name" value="BPL_LPL_catalytic"/>
</dbReference>
<dbReference type="PANTHER" id="PTHR12835">
    <property type="entry name" value="BIOTIN PROTEIN LIGASE"/>
    <property type="match status" value="1"/>
</dbReference>
<dbReference type="InterPro" id="IPR003142">
    <property type="entry name" value="BPL_C"/>
</dbReference>
<gene>
    <name evidence="5" type="ORF">QPL79_08565</name>
</gene>
<dbReference type="GO" id="GO:0004077">
    <property type="term" value="F:biotin--[biotin carboxyl-carrier protein] ligase activity"/>
    <property type="evidence" value="ECO:0007669"/>
    <property type="project" value="UniProtKB-EC"/>
</dbReference>
<evidence type="ECO:0000313" key="5">
    <source>
        <dbReference type="EMBL" id="MDK6029414.1"/>
    </source>
</evidence>
<dbReference type="AlphaFoldDB" id="A0ABD4Z849"/>